<comment type="caution">
    <text evidence="1">The sequence shown here is derived from an EMBL/GenBank/DDBJ whole genome shotgun (WGS) entry which is preliminary data.</text>
</comment>
<accession>A0ABS3RCK7</accession>
<organism evidence="1 2">
    <name type="scientific">Actinomadura nitritigenes</name>
    <dbReference type="NCBI Taxonomy" id="134602"/>
    <lineage>
        <taxon>Bacteria</taxon>
        <taxon>Bacillati</taxon>
        <taxon>Actinomycetota</taxon>
        <taxon>Actinomycetes</taxon>
        <taxon>Streptosporangiales</taxon>
        <taxon>Thermomonosporaceae</taxon>
        <taxon>Actinomadura</taxon>
    </lineage>
</organism>
<dbReference type="RefSeq" id="WP_208272268.1">
    <property type="nucleotide sequence ID" value="NZ_BAAAGM010000062.1"/>
</dbReference>
<evidence type="ECO:0000313" key="2">
    <source>
        <dbReference type="Proteomes" id="UP000666915"/>
    </source>
</evidence>
<reference evidence="1 2" key="1">
    <citation type="submission" date="2021-03" db="EMBL/GenBank/DDBJ databases">
        <authorList>
            <person name="Kanchanasin P."/>
            <person name="Saeng-In P."/>
            <person name="Phongsopitanun W."/>
            <person name="Yuki M."/>
            <person name="Kudo T."/>
            <person name="Ohkuma M."/>
            <person name="Tanasupawat S."/>
        </authorList>
    </citation>
    <scope>NUCLEOTIDE SEQUENCE [LARGE SCALE GENOMIC DNA]</scope>
    <source>
        <strain evidence="1 2">L46</strain>
    </source>
</reference>
<name>A0ABS3RCK7_9ACTN</name>
<evidence type="ECO:0000313" key="1">
    <source>
        <dbReference type="EMBL" id="MBO2443969.1"/>
    </source>
</evidence>
<proteinExistence type="predicted"/>
<protein>
    <submittedName>
        <fullName evidence="1">Uncharacterized protein</fullName>
    </submittedName>
</protein>
<keyword evidence="2" id="KW-1185">Reference proteome</keyword>
<gene>
    <name evidence="1" type="ORF">J4557_41255</name>
</gene>
<dbReference type="EMBL" id="JAGEOK010000038">
    <property type="protein sequence ID" value="MBO2443969.1"/>
    <property type="molecule type" value="Genomic_DNA"/>
</dbReference>
<dbReference type="Proteomes" id="UP000666915">
    <property type="component" value="Unassembled WGS sequence"/>
</dbReference>
<sequence length="46" mass="5208">MKNRLRTALRTSPEWLSLSEANGQVAFDRPNVMDGRPGLLRHVVDC</sequence>